<accession>A0ACC2BCE4</accession>
<name>A0ACC2BCE4_DIPCM</name>
<dbReference type="EMBL" id="CM055107">
    <property type="protein sequence ID" value="KAJ7527408.1"/>
    <property type="molecule type" value="Genomic_DNA"/>
</dbReference>
<protein>
    <submittedName>
        <fullName evidence="1">Uncharacterized protein</fullName>
    </submittedName>
</protein>
<evidence type="ECO:0000313" key="2">
    <source>
        <dbReference type="Proteomes" id="UP001162992"/>
    </source>
</evidence>
<proteinExistence type="predicted"/>
<evidence type="ECO:0000313" key="1">
    <source>
        <dbReference type="EMBL" id="KAJ7527408.1"/>
    </source>
</evidence>
<organism evidence="1 2">
    <name type="scientific">Diphasiastrum complanatum</name>
    <name type="common">Issler's clubmoss</name>
    <name type="synonym">Lycopodium complanatum</name>
    <dbReference type="NCBI Taxonomy" id="34168"/>
    <lineage>
        <taxon>Eukaryota</taxon>
        <taxon>Viridiplantae</taxon>
        <taxon>Streptophyta</taxon>
        <taxon>Embryophyta</taxon>
        <taxon>Tracheophyta</taxon>
        <taxon>Lycopodiopsida</taxon>
        <taxon>Lycopodiales</taxon>
        <taxon>Lycopodiaceae</taxon>
        <taxon>Lycopodioideae</taxon>
        <taxon>Diphasiastrum</taxon>
    </lineage>
</organism>
<reference evidence="2" key="1">
    <citation type="journal article" date="2024" name="Proc. Natl. Acad. Sci. U.S.A.">
        <title>Extraordinary preservation of gene collinearity over three hundred million years revealed in homosporous lycophytes.</title>
        <authorList>
            <person name="Li C."/>
            <person name="Wickell D."/>
            <person name="Kuo L.Y."/>
            <person name="Chen X."/>
            <person name="Nie B."/>
            <person name="Liao X."/>
            <person name="Peng D."/>
            <person name="Ji J."/>
            <person name="Jenkins J."/>
            <person name="Williams M."/>
            <person name="Shu S."/>
            <person name="Plott C."/>
            <person name="Barry K."/>
            <person name="Rajasekar S."/>
            <person name="Grimwood J."/>
            <person name="Han X."/>
            <person name="Sun S."/>
            <person name="Hou Z."/>
            <person name="He W."/>
            <person name="Dai G."/>
            <person name="Sun C."/>
            <person name="Schmutz J."/>
            <person name="Leebens-Mack J.H."/>
            <person name="Li F.W."/>
            <person name="Wang L."/>
        </authorList>
    </citation>
    <scope>NUCLEOTIDE SEQUENCE [LARGE SCALE GENOMIC DNA]</scope>
    <source>
        <strain evidence="2">cv. PW_Plant_1</strain>
    </source>
</reference>
<gene>
    <name evidence="1" type="ORF">O6H91_16G053100</name>
</gene>
<keyword evidence="2" id="KW-1185">Reference proteome</keyword>
<sequence length="2157" mass="243616">MAPETPSTVPESPTFSSDNMKFRNRERTSARKHPDILRKKQEILQSRNSSVKSSSSSSKKEFPMVVRKDSTESSVGNAKSRRRAMEIGKASSRFYKVAGATALHENNARQRLQEATTNQYSSTRNPWNINLEEGDLGSKQLSSKSKAEKRRGYETVESGCRLASSNVSRMSEESSAASRMNWYIRSHEKSNEISWQSDPFNHASKPTAEEEKSAVDSEEGSQVWGAEEWQQRRKLASESCCLQREADKTVVIRKHDEGFLSGGSKIEQKLHYEAGSSHEDKIYSVVHDTHLHERHSGIRFRTAMDLGDADALKKLGSTHVDSFDSLVKGSTSTSEKAALNESYAPPDSQNCIITQDKASSRGFEESNSSLGSEDFASEGSLLEKLKLAAREKLFAIADWNFVNKEQLVIAKNGPADQPESADRLVVLRNWGSLKDAIIEPSGSACNNYRPIFEGKHTQDHCEAKENSKEVSSSLEKQESQDAFSKKYDYGANKRGFKEECERFRHQLKVLKDKAEGYRRDLPEKEASRQKNMLGDEIYASTIAAEDRRVHQVLDRIRSEKDSKNAAPKQQFLDRKRPEKNFKDAISKQEPASNTGDTPTVCDFAKWRVHQTKNRLARMGVGSQSEDSRQKSAKEWTFLENISDNQQEERNNGNLEDTFRDTKDQTFGVTIGRDGKSSLFGKTFSERGDKGVKEKHEGIPLFSNVSKEHTATADRSLSIPFGGQKPSFDLLACDATCPQTDDQHKTGQSDCKLSPEDEESVYNDDYIRHVKPCIASNLSVLGQVEELFNDMQEGKEYCVSDFSPSKPNEGMYQRGPNDEYCPGKTNMVGHIEEGKDKHLSKITNFNDFCKDAYSVEEKFAKGYSKNWSRLLKKLRRSPASLFVAEARSNDFDTSGKFEEPKTVGRVLATVLSKEQRVGFGESTSMQALHEQSISKKDRKSVSSATAHKLSSCGSQIVSRLGNDSSGSERLLISSTNSSKLSMRNKISVDINKENHSDVSGHIDNLQESNMQMYKKDTLWQKVFPGLPELAIREKSCYYESHLEAEPTRCFEQDYNIEDFENLQATWMGEGVIKSVDEHLQVIQKIQQHPFDINPISGHRWSNYEPNATQHEQFDNVAVHDKKLVSLCTFMGEVKTSMEWIKRFFEDNSCYQLRMNDLHKGLECLKNETNEKLVIMKTNIQEELQRKMHDLLKERVQTESKEEEQSLPNMLQACSSKIASVSRQVDSSILEIQLRFDEKLLGALTKIRADLHNDVENLEHGVLKDVENLREQTDSKFKSMLENSESSRRGEMEKVELLLEQKMEKWLSQKMGTLQIDKDSAISTLNNELGCLWAEVDGLSKGQKETISCVNQLTQASEKMKEETSHSQELAKYENAILRKELQGVKKQRGELKLEAIEIKNQGEKMEALQGSLVCLEREETNLMKQLEVVKKSLQHEVGTIKESVQRLDEKKVSSGVHFEAFLEVKEELKNLRATLEIDEAKGKALIMDKIETLSHLFLGSLEEVRTDVLNVKLHCQDKLEDFLKQLENLKREQAYASKSTTLLDDLLKRVSNLECTQKQWQVSDHEKSRIEKALVMTLYERDTAARAASEAVNSAAKAGEILEDALNSLSSEMVDARSKNAQFQENLASETEMVLAAIIEAKNLNHDLRELVTQNLFNIKSALASVESERTDAATAASKAVGFADEAEKALSDITNRVDSCKYLEKDFSRALGKVLEENQQQDNIKFEKLIASWERMMDKEVKNVQDLADEFEKEKKEVSHNVAQVSSLASRLEVIEEAQQEFHRHTQRTEKALAQLTRTIEQVCDGNNFSEKSVGKREDHELLQNEINKLDQKMEEVMKKVTDCSKFMQFQPGRFHSSQIEDASKDDDHSKLHLQNLEKKIEKATANHLGLADKVLHMRRRVHKLENVQISVARAVEDIRTSTGDLEKSAALWLPKYESGARMVKEVSDRIGMLEKSINTEDQTDEKNISNFHEDSGGMTDIWNQSKMEGIRKVCSVQGMDKSSSVVVSKHQISSALDAENFMKLEKRIEHVASATLANLRILDAKVEHYAAGVESALEGTAVAESKCSALGAELVRVFRILAASNKGNPGRWNDSIKPGEPDIATLSRRYHTTELSAVPNKFFPCDACTHCKGGVERRCTHTVARESKRQNGKGIK</sequence>
<comment type="caution">
    <text evidence="1">The sequence shown here is derived from an EMBL/GenBank/DDBJ whole genome shotgun (WGS) entry which is preliminary data.</text>
</comment>
<dbReference type="Proteomes" id="UP001162992">
    <property type="component" value="Chromosome 16"/>
</dbReference>